<evidence type="ECO:0000313" key="1">
    <source>
        <dbReference type="EnsemblMetazoa" id="AATE014532-PA.1"/>
    </source>
</evidence>
<accession>A0A182JAN3</accession>
<reference evidence="1" key="1">
    <citation type="submission" date="2022-08" db="UniProtKB">
        <authorList>
            <consortium name="EnsemblMetazoa"/>
        </authorList>
    </citation>
    <scope>IDENTIFICATION</scope>
    <source>
        <strain evidence="1">EBRO</strain>
    </source>
</reference>
<name>A0A182JAN3_ANOAO</name>
<organism evidence="1">
    <name type="scientific">Anopheles atroparvus</name>
    <name type="common">European mosquito</name>
    <dbReference type="NCBI Taxonomy" id="41427"/>
    <lineage>
        <taxon>Eukaryota</taxon>
        <taxon>Metazoa</taxon>
        <taxon>Ecdysozoa</taxon>
        <taxon>Arthropoda</taxon>
        <taxon>Hexapoda</taxon>
        <taxon>Insecta</taxon>
        <taxon>Pterygota</taxon>
        <taxon>Neoptera</taxon>
        <taxon>Endopterygota</taxon>
        <taxon>Diptera</taxon>
        <taxon>Nematocera</taxon>
        <taxon>Culicoidea</taxon>
        <taxon>Culicidae</taxon>
        <taxon>Anophelinae</taxon>
        <taxon>Anopheles</taxon>
    </lineage>
</organism>
<proteinExistence type="predicted"/>
<dbReference type="EnsemblMetazoa" id="AATE014532-RA">
    <property type="protein sequence ID" value="AATE014532-PA.1"/>
    <property type="gene ID" value="AATE014532"/>
</dbReference>
<dbReference type="VEuPathDB" id="VectorBase:AATE014532"/>
<protein>
    <submittedName>
        <fullName evidence="1">Uncharacterized protein</fullName>
    </submittedName>
</protein>
<sequence length="422" mass="46970">MAMRGDSASTLHATKSGTDADRYAEWSVFSSTCAKRTDDLLLRDRLARLDAAPDAEEVAVQGGVAERAQLGGPGSPEGGALQERFLAQPDVLGRLVEVDARVLRLERGEPVLDRVAEQLREGTVLHAQPGVVLEQELLEAGPRGVLVDVVFKLRDRVLRGVKAEEQLAHLVVDEAGDRLYLQAVRVDDPQIVQEGVRLPVVPQRVRLVQFQLGDEAQLELHRVRVGQLVPVEADLFHHLRVVGLGQLEEGRLQPEDVPHQVVVVWKHEEHFRVDVAVAGQLSGPLRGQHVLALQQMIAPLQERDGDARVAPLERVFQHLYRGGTLQLLFRPLWVVPLEILKEDDHRRQDVQSTTNRLSQEYRSWSSSLLPSKLLASPTLSGDGECQASQYVSMARSPSALEPCHTSFCGLQEEQEEELIKFY</sequence>
<dbReference type="AlphaFoldDB" id="A0A182JAN3"/>